<dbReference type="Proteomes" id="UP000013911">
    <property type="component" value="Unassembled WGS sequence"/>
</dbReference>
<dbReference type="AlphaFoldDB" id="R7ZCX8"/>
<comment type="caution">
    <text evidence="1">The sequence shown here is derived from an EMBL/GenBank/DDBJ whole genome shotgun (WGS) entry which is preliminary data.</text>
</comment>
<proteinExistence type="predicted"/>
<reference evidence="1 2" key="1">
    <citation type="submission" date="2013-04" db="EMBL/GenBank/DDBJ databases">
        <title>Draft genome of the heavy metal tolerant bacterium Lysinibacillus sphaericus strain OT4b.31.</title>
        <authorList>
            <person name="Pena-Montenegro T.D."/>
            <person name="Dussan J."/>
        </authorList>
    </citation>
    <scope>NUCLEOTIDE SEQUENCE [LARGE SCALE GENOMIC DNA]</scope>
    <source>
        <strain evidence="1 2">OT4b.31</strain>
    </source>
</reference>
<dbReference type="PATRIC" id="fig|1285586.5.peg.2672"/>
<organism evidence="1 2">
    <name type="scientific">Lysinibacillus sphaericus OT4b.31</name>
    <dbReference type="NCBI Taxonomy" id="1285586"/>
    <lineage>
        <taxon>Bacteria</taxon>
        <taxon>Bacillati</taxon>
        <taxon>Bacillota</taxon>
        <taxon>Bacilli</taxon>
        <taxon>Bacillales</taxon>
        <taxon>Bacillaceae</taxon>
        <taxon>Lysinibacillus</taxon>
    </lineage>
</organism>
<name>R7ZCX8_LYSSH</name>
<protein>
    <submittedName>
        <fullName evidence="1">Uncharacterized protein</fullName>
    </submittedName>
</protein>
<evidence type="ECO:0000313" key="1">
    <source>
        <dbReference type="EMBL" id="EON71879.1"/>
    </source>
</evidence>
<accession>R7ZCX8</accession>
<gene>
    <name evidence="1" type="ORF">H131_13083</name>
</gene>
<dbReference type="EMBL" id="AQPX01000020">
    <property type="protein sequence ID" value="EON71879.1"/>
    <property type="molecule type" value="Genomic_DNA"/>
</dbReference>
<evidence type="ECO:0000313" key="2">
    <source>
        <dbReference type="Proteomes" id="UP000013911"/>
    </source>
</evidence>
<dbReference type="HOGENOM" id="CLU_2807301_0_0_9"/>
<sequence>MEVFLYEVILNLFAEVTFTVVNTNYLVYPYLTLSEQFRLSVSCEEAIALVENKFAVAVLGWPVDSVF</sequence>